<sequence length="1496" mass="167069">MSSSALAGNEVLTWSGDPAEFQTFSVACRWYVKSLKDSERKQVFLAPGMFLELIRHRHLPGDQLEPKREVLQPQHHLLRLILSRRRHRQAAPAVLSDFFGDELRGYRLLKAARLSAQERQNILTQTGNSTNFLAVRRALRTSLKRMMVAIRVGRSHGFGGTLRGQQDWHEAYWQDWSPWTYDDWGDSQFDESWHDASPKDELPVDDQADDPAETQYKEAYALAVRRVRQARGYFAPESMTGKGIPLSRSPSGSPKGKSGMGKSLGAKGKSFGPCFVCGLNGHSWRQCPDRFAKGGKGGSLFPKGKGKSKKGFKSLQFHDISPCFDPGIYTSDVEPGTRVIIDTGASEKAVGMYSLGMLIEKGKISYDVNLEDRPVFKFGNRHKAQAVSRVDLLNTSIGTVSFYVLGDEANQTPPLVGGKTLRQLGAMLAYEDNLLIYKRQEPPLKPTFSCCQEFQMRSNGKTDLATWLKGFNFCVIKFVMGTPVQPCAEDDPRVRRFPCFSHHKRKERQNQFAIWSTCLACGLRITYRPKKDSHGEDRHMGPHPHLIKMAMDQIEASMPKDQVSEKVVNGMLMELKGLQLQHGVSNTMAVNMTYAQYMKRMGFKEMDAQSSEWEYAEMSVHASESETEEEEDKKKRGPSSLCRSMASLHEKMRFGGRDGHTSQDTSLLNSHGIPNGRDAGAAFPMAEMLAPLLKAATRIQRKVKFQNQALEVDNAKEFNLTLHERWLEMQPQATDFIEVACAPTSSLTASMESLGHSAYRINYRNGFDLDKKDGTTKLAQYVQALTNLTQRDEVEQANFQKRQGRDLKKAEGVVDAMEPILESHGDLSWEWPTGATKGWNSKAIRKLESPNCHVQLQWQACMRLLAFLRLSAWMFLSNDEYQNAKYKFLLMRDRASALVMVEFLKKHGAPEETAWEPTSEDIIKSFSRWLMVNPAPKWIITDAARHFTSQRILDYAGQSGTGVLTAPAEAHQMMGSEEGASAPLDNIPLGINPKKAFGGMLGLKERMRVAFQAEGAKAKLSKLKKTIPQPTVTYKPGQLLMLWRQRSKPGKTGGTWVGPVRMLLQEGHTVWLATGSTLIRARLVQVRPCTRQEELNSILEGTAILKLPVMLDSLLRKFTGRYYSDVTGAVPSMETLRDDVRGTEVQLEPGQQAGRPDSWKITNFEGKKWLVRIDSLPRISLVIPSKTQTTPVDEEMLTGIRKTKLKGLHPQAELVEINDDYKESDDPTRPDTSATPAEQPQGDEDANQQGVMIPDVPNISPLTTALRDKGGHQGPHEDVAGGRFVQTSDGKSIKVGEEGSSVRSRSSSSSSDELVPDDAIHINKVVKSNAVLDTNQVFQNAQAIEPNQVSKNALATKSSAVLESKDVFYALEIPIKPSDTTFLTKNPEKSSIWLSRKTMEKGKELRWSHMDMSQKQSFDMAQARELTNVLSAKALRSLTENFDPVSAMPMGWVLTTKADGSITARLVVLGFQAANVAEVDTAAPTMARVSRNWKME</sequence>
<keyword evidence="6" id="KW-1185">Reference proteome</keyword>
<organism evidence="4">
    <name type="scientific">Cladocopium goreaui</name>
    <dbReference type="NCBI Taxonomy" id="2562237"/>
    <lineage>
        <taxon>Eukaryota</taxon>
        <taxon>Sar</taxon>
        <taxon>Alveolata</taxon>
        <taxon>Dinophyceae</taxon>
        <taxon>Suessiales</taxon>
        <taxon>Symbiodiniaceae</taxon>
        <taxon>Cladocopium</taxon>
    </lineage>
</organism>
<dbReference type="PROSITE" id="PS50158">
    <property type="entry name" value="ZF_CCHC"/>
    <property type="match status" value="1"/>
</dbReference>
<dbReference type="GO" id="GO:0008270">
    <property type="term" value="F:zinc ion binding"/>
    <property type="evidence" value="ECO:0007669"/>
    <property type="project" value="UniProtKB-KW"/>
</dbReference>
<dbReference type="EMBL" id="CAMXCT020000558">
    <property type="protein sequence ID" value="CAL1133834.1"/>
    <property type="molecule type" value="Genomic_DNA"/>
</dbReference>
<reference evidence="5 6" key="2">
    <citation type="submission" date="2024-05" db="EMBL/GenBank/DDBJ databases">
        <authorList>
            <person name="Chen Y."/>
            <person name="Shah S."/>
            <person name="Dougan E. K."/>
            <person name="Thang M."/>
            <person name="Chan C."/>
        </authorList>
    </citation>
    <scope>NUCLEOTIDE SEQUENCE [LARGE SCALE GENOMIC DNA]</scope>
</reference>
<gene>
    <name evidence="4" type="ORF">C1SCF055_LOCUS8327</name>
</gene>
<dbReference type="EMBL" id="CAMXCT010000558">
    <property type="protein sequence ID" value="CAI3980459.1"/>
    <property type="molecule type" value="Genomic_DNA"/>
</dbReference>
<feature type="compositionally biased region" description="Low complexity" evidence="2">
    <location>
        <begin position="1298"/>
        <end position="1311"/>
    </location>
</feature>
<dbReference type="PROSITE" id="PS00028">
    <property type="entry name" value="ZINC_FINGER_C2H2_1"/>
    <property type="match status" value="1"/>
</dbReference>
<evidence type="ECO:0000256" key="2">
    <source>
        <dbReference type="SAM" id="MobiDB-lite"/>
    </source>
</evidence>
<feature type="compositionally biased region" description="Basic and acidic residues" evidence="2">
    <location>
        <begin position="1266"/>
        <end position="1280"/>
    </location>
</feature>
<name>A0A9P1BVX6_9DINO</name>
<keyword evidence="1" id="KW-0862">Zinc</keyword>
<evidence type="ECO:0000313" key="5">
    <source>
        <dbReference type="EMBL" id="CAL4767771.1"/>
    </source>
</evidence>
<comment type="caution">
    <text evidence="4">The sequence shown here is derived from an EMBL/GenBank/DDBJ whole genome shotgun (WGS) entry which is preliminary data.</text>
</comment>
<dbReference type="Gene3D" id="3.30.420.10">
    <property type="entry name" value="Ribonuclease H-like superfamily/Ribonuclease H"/>
    <property type="match status" value="1"/>
</dbReference>
<dbReference type="GO" id="GO:0003676">
    <property type="term" value="F:nucleic acid binding"/>
    <property type="evidence" value="ECO:0007669"/>
    <property type="project" value="InterPro"/>
</dbReference>
<feature type="region of interest" description="Disordered" evidence="2">
    <location>
        <begin position="618"/>
        <end position="640"/>
    </location>
</feature>
<dbReference type="InterPro" id="IPR036397">
    <property type="entry name" value="RNaseH_sf"/>
</dbReference>
<feature type="region of interest" description="Disordered" evidence="2">
    <location>
        <begin position="1217"/>
        <end position="1315"/>
    </location>
</feature>
<keyword evidence="1" id="KW-0479">Metal-binding</keyword>
<accession>A0A9P1BVX6</accession>
<dbReference type="InterPro" id="IPR013087">
    <property type="entry name" value="Znf_C2H2_type"/>
</dbReference>
<evidence type="ECO:0000313" key="6">
    <source>
        <dbReference type="Proteomes" id="UP001152797"/>
    </source>
</evidence>
<dbReference type="Proteomes" id="UP001152797">
    <property type="component" value="Unassembled WGS sequence"/>
</dbReference>
<dbReference type="EMBL" id="CAMXCT030000558">
    <property type="protein sequence ID" value="CAL4767771.1"/>
    <property type="molecule type" value="Genomic_DNA"/>
</dbReference>
<proteinExistence type="predicted"/>
<feature type="compositionally biased region" description="Low complexity" evidence="2">
    <location>
        <begin position="249"/>
        <end position="263"/>
    </location>
</feature>
<feature type="compositionally biased region" description="Basic and acidic residues" evidence="2">
    <location>
        <begin position="1219"/>
        <end position="1229"/>
    </location>
</feature>
<feature type="region of interest" description="Disordered" evidence="2">
    <location>
        <begin position="239"/>
        <end position="263"/>
    </location>
</feature>
<keyword evidence="1" id="KW-0863">Zinc-finger</keyword>
<dbReference type="InterPro" id="IPR001878">
    <property type="entry name" value="Znf_CCHC"/>
</dbReference>
<evidence type="ECO:0000259" key="3">
    <source>
        <dbReference type="PROSITE" id="PS50158"/>
    </source>
</evidence>
<feature type="domain" description="CCHC-type" evidence="3">
    <location>
        <begin position="274"/>
        <end position="289"/>
    </location>
</feature>
<evidence type="ECO:0000313" key="4">
    <source>
        <dbReference type="EMBL" id="CAI3980459.1"/>
    </source>
</evidence>
<protein>
    <recommendedName>
        <fullName evidence="3">CCHC-type domain-containing protein</fullName>
    </recommendedName>
</protein>
<evidence type="ECO:0000256" key="1">
    <source>
        <dbReference type="PROSITE-ProRule" id="PRU00047"/>
    </source>
</evidence>
<reference evidence="4" key="1">
    <citation type="submission" date="2022-10" db="EMBL/GenBank/DDBJ databases">
        <authorList>
            <person name="Chen Y."/>
            <person name="Dougan E. K."/>
            <person name="Chan C."/>
            <person name="Rhodes N."/>
            <person name="Thang M."/>
        </authorList>
    </citation>
    <scope>NUCLEOTIDE SEQUENCE</scope>
</reference>